<evidence type="ECO:0000313" key="2">
    <source>
        <dbReference type="EMBL" id="KAL3690246.1"/>
    </source>
</evidence>
<proteinExistence type="predicted"/>
<comment type="caution">
    <text evidence="2">The sequence shown here is derived from an EMBL/GenBank/DDBJ whole genome shotgun (WGS) entry which is preliminary data.</text>
</comment>
<gene>
    <name evidence="2" type="ORF">R1sor_016555</name>
</gene>
<evidence type="ECO:0000313" key="3">
    <source>
        <dbReference type="Proteomes" id="UP001633002"/>
    </source>
</evidence>
<dbReference type="EMBL" id="JBJQOH010000004">
    <property type="protein sequence ID" value="KAL3690246.1"/>
    <property type="molecule type" value="Genomic_DNA"/>
</dbReference>
<dbReference type="Proteomes" id="UP001633002">
    <property type="component" value="Unassembled WGS sequence"/>
</dbReference>
<name>A0ABD3HHB7_9MARC</name>
<dbReference type="AlphaFoldDB" id="A0ABD3HHB7"/>
<accession>A0ABD3HHB7</accession>
<keyword evidence="3" id="KW-1185">Reference proteome</keyword>
<evidence type="ECO:0000256" key="1">
    <source>
        <dbReference type="SAM" id="MobiDB-lite"/>
    </source>
</evidence>
<sequence>MDEDRNLGTREDRLKLFVETESEFDAENYIDWRHCVQASVDHCVSCITQDELTLVGLDKTLRRDWPIPDIAIARRFVQSYDANAHTFNFRNREETLFLELIREALSLPEGVDTVPDFVRHKSFASWFPHYDDVGKKIFAHTCVKKKWIPIIQVINICLLARPRPHELNGKLAFTLISKVDREPALDFDWAKLILADVEREIKSLQGQIAKEGKRKPKWTYVGVFIAQLCHHLEQQDQRDANEAPLAITEGSDLSESASDFNWTRVEPDADIPHDSSPPARRGKDHEPGLGIREDDDVVADGLQDIVEAYDTAEDPSGDDFENHADPDDFENVSGDDQNEQDIDNVAGDHQSTEDIDNNRGIAEDSGRAGPSRTRLVTEEEVAALE</sequence>
<feature type="region of interest" description="Disordered" evidence="1">
    <location>
        <begin position="312"/>
        <end position="385"/>
    </location>
</feature>
<feature type="region of interest" description="Disordered" evidence="1">
    <location>
        <begin position="265"/>
        <end position="295"/>
    </location>
</feature>
<reference evidence="2 3" key="1">
    <citation type="submission" date="2024-09" db="EMBL/GenBank/DDBJ databases">
        <title>Chromosome-scale assembly of Riccia sorocarpa.</title>
        <authorList>
            <person name="Paukszto L."/>
        </authorList>
    </citation>
    <scope>NUCLEOTIDE SEQUENCE [LARGE SCALE GENOMIC DNA]</scope>
    <source>
        <strain evidence="2">LP-2024</strain>
        <tissue evidence="2">Aerial parts of the thallus</tissue>
    </source>
</reference>
<organism evidence="2 3">
    <name type="scientific">Riccia sorocarpa</name>
    <dbReference type="NCBI Taxonomy" id="122646"/>
    <lineage>
        <taxon>Eukaryota</taxon>
        <taxon>Viridiplantae</taxon>
        <taxon>Streptophyta</taxon>
        <taxon>Embryophyta</taxon>
        <taxon>Marchantiophyta</taxon>
        <taxon>Marchantiopsida</taxon>
        <taxon>Marchantiidae</taxon>
        <taxon>Marchantiales</taxon>
        <taxon>Ricciaceae</taxon>
        <taxon>Riccia</taxon>
    </lineage>
</organism>
<protein>
    <submittedName>
        <fullName evidence="2">Uncharacterized protein</fullName>
    </submittedName>
</protein>